<name>X1VFF2_9ZZZZ</name>
<feature type="non-terminal residue" evidence="1">
    <location>
        <position position="50"/>
    </location>
</feature>
<reference evidence="1" key="1">
    <citation type="journal article" date="2014" name="Front. Microbiol.">
        <title>High frequency of phylogenetically diverse reductive dehalogenase-homologous genes in deep subseafloor sedimentary metagenomes.</title>
        <authorList>
            <person name="Kawai M."/>
            <person name="Futagami T."/>
            <person name="Toyoda A."/>
            <person name="Takaki Y."/>
            <person name="Nishi S."/>
            <person name="Hori S."/>
            <person name="Arai W."/>
            <person name="Tsubouchi T."/>
            <person name="Morono Y."/>
            <person name="Uchiyama I."/>
            <person name="Ito T."/>
            <person name="Fujiyama A."/>
            <person name="Inagaki F."/>
            <person name="Takami H."/>
        </authorList>
    </citation>
    <scope>NUCLEOTIDE SEQUENCE</scope>
    <source>
        <strain evidence="1">Expedition CK06-06</strain>
    </source>
</reference>
<evidence type="ECO:0000313" key="1">
    <source>
        <dbReference type="EMBL" id="GAJ16707.1"/>
    </source>
</evidence>
<dbReference type="AlphaFoldDB" id="X1VFF2"/>
<feature type="non-terminal residue" evidence="1">
    <location>
        <position position="1"/>
    </location>
</feature>
<accession>X1VFF2</accession>
<comment type="caution">
    <text evidence="1">The sequence shown here is derived from an EMBL/GenBank/DDBJ whole genome shotgun (WGS) entry which is preliminary data.</text>
</comment>
<dbReference type="EMBL" id="BARW01042866">
    <property type="protein sequence ID" value="GAJ16707.1"/>
    <property type="molecule type" value="Genomic_DNA"/>
</dbReference>
<gene>
    <name evidence="1" type="ORF">S12H4_63226</name>
</gene>
<sequence length="50" mass="5650">LKERAEALGRAGERLFAVLKELKKIEESIHSKLETIQFNNDGVEAAVREI</sequence>
<proteinExistence type="predicted"/>
<organism evidence="1">
    <name type="scientific">marine sediment metagenome</name>
    <dbReference type="NCBI Taxonomy" id="412755"/>
    <lineage>
        <taxon>unclassified sequences</taxon>
        <taxon>metagenomes</taxon>
        <taxon>ecological metagenomes</taxon>
    </lineage>
</organism>
<protein>
    <submittedName>
        <fullName evidence="1">Uncharacterized protein</fullName>
    </submittedName>
</protein>